<evidence type="ECO:0000313" key="5">
    <source>
        <dbReference type="EMBL" id="MEK0186741.1"/>
    </source>
</evidence>
<dbReference type="SUPFAM" id="SSF46785">
    <property type="entry name" value="Winged helix' DNA-binding domain"/>
    <property type="match status" value="1"/>
</dbReference>
<reference evidence="5 6" key="1">
    <citation type="journal article" date="2020" name="Harmful Algae">
        <title>Molecular and morphological characterization of a novel dihydroanatoxin-a producing Microcoleus species (cyanobacteria) from the Russian River, California, USA.</title>
        <authorList>
            <person name="Conklin K.Y."/>
            <person name="Stancheva R."/>
            <person name="Otten T.G."/>
            <person name="Fadness R."/>
            <person name="Boyer G.L."/>
            <person name="Read B."/>
            <person name="Zhang X."/>
            <person name="Sheath R.G."/>
        </authorList>
    </citation>
    <scope>NUCLEOTIDE SEQUENCE [LARGE SCALE GENOMIC DNA]</scope>
    <source>
        <strain evidence="5 6">PTRS2</strain>
    </source>
</reference>
<dbReference type="InterPro" id="IPR018490">
    <property type="entry name" value="cNMP-bd_dom_sf"/>
</dbReference>
<evidence type="ECO:0000259" key="4">
    <source>
        <dbReference type="PROSITE" id="PS51063"/>
    </source>
</evidence>
<dbReference type="InterPro" id="IPR012318">
    <property type="entry name" value="HTH_CRP"/>
</dbReference>
<dbReference type="InterPro" id="IPR036390">
    <property type="entry name" value="WH_DNA-bd_sf"/>
</dbReference>
<organism evidence="5 6">
    <name type="scientific">Microcoleus anatoxicus PTRS2</name>
    <dbReference type="NCBI Taxonomy" id="2705321"/>
    <lineage>
        <taxon>Bacteria</taxon>
        <taxon>Bacillati</taxon>
        <taxon>Cyanobacteriota</taxon>
        <taxon>Cyanophyceae</taxon>
        <taxon>Oscillatoriophycideae</taxon>
        <taxon>Oscillatoriales</taxon>
        <taxon>Microcoleaceae</taxon>
        <taxon>Microcoleus</taxon>
        <taxon>Microcoleus anatoxicus</taxon>
    </lineage>
</organism>
<keyword evidence="3" id="KW-0804">Transcription</keyword>
<evidence type="ECO:0000256" key="2">
    <source>
        <dbReference type="ARBA" id="ARBA00023125"/>
    </source>
</evidence>
<dbReference type="PANTHER" id="PTHR24567">
    <property type="entry name" value="CRP FAMILY TRANSCRIPTIONAL REGULATORY PROTEIN"/>
    <property type="match status" value="1"/>
</dbReference>
<evidence type="ECO:0000256" key="3">
    <source>
        <dbReference type="ARBA" id="ARBA00023163"/>
    </source>
</evidence>
<dbReference type="PANTHER" id="PTHR24567:SF26">
    <property type="entry name" value="REGULATORY PROTEIN YEIL"/>
    <property type="match status" value="1"/>
</dbReference>
<dbReference type="InterPro" id="IPR036388">
    <property type="entry name" value="WH-like_DNA-bd_sf"/>
</dbReference>
<name>A0ABU8YR97_9CYAN</name>
<keyword evidence="6" id="KW-1185">Reference proteome</keyword>
<dbReference type="InterPro" id="IPR014710">
    <property type="entry name" value="RmlC-like_jellyroll"/>
</dbReference>
<dbReference type="InterPro" id="IPR050397">
    <property type="entry name" value="Env_Response_Regulators"/>
</dbReference>
<dbReference type="EMBL" id="JBBLXS010000252">
    <property type="protein sequence ID" value="MEK0186741.1"/>
    <property type="molecule type" value="Genomic_DNA"/>
</dbReference>
<dbReference type="SMART" id="SM00419">
    <property type="entry name" value="HTH_CRP"/>
    <property type="match status" value="1"/>
</dbReference>
<accession>A0ABU8YR97</accession>
<keyword evidence="2" id="KW-0238">DNA-binding</keyword>
<protein>
    <submittedName>
        <fullName evidence="5">Crp/Fnr family transcriptional regulator</fullName>
    </submittedName>
</protein>
<evidence type="ECO:0000256" key="1">
    <source>
        <dbReference type="ARBA" id="ARBA00023015"/>
    </source>
</evidence>
<comment type="caution">
    <text evidence="5">The sequence shown here is derived from an EMBL/GenBank/DDBJ whole genome shotgun (WGS) entry which is preliminary data.</text>
</comment>
<evidence type="ECO:0000313" key="6">
    <source>
        <dbReference type="Proteomes" id="UP001384579"/>
    </source>
</evidence>
<sequence length="186" mass="21392">MTLSTYTPALYPNFKQQTFTCRQLVTMPFNGLLRINRGAVRAVTWSEQGTAITLGYWGVGDVLGQSLSGVQPYQIECKTHVEVSYIPQNLCHQSLDEIFRHFQETQAFFCIVRSESLRDRLVQLLAWLGQKFGRQVEQGVLIDLRLTHQELSEAIGITRITVTRLMSRLEEEKVIDRTRPQYIVLT</sequence>
<dbReference type="Gene3D" id="1.10.10.10">
    <property type="entry name" value="Winged helix-like DNA-binding domain superfamily/Winged helix DNA-binding domain"/>
    <property type="match status" value="1"/>
</dbReference>
<gene>
    <name evidence="5" type="ORF">WMG39_18055</name>
</gene>
<dbReference type="Proteomes" id="UP001384579">
    <property type="component" value="Unassembled WGS sequence"/>
</dbReference>
<keyword evidence="1" id="KW-0805">Transcription regulation</keyword>
<dbReference type="RefSeq" id="WP_340517363.1">
    <property type="nucleotide sequence ID" value="NZ_JBBLXS010000252.1"/>
</dbReference>
<dbReference type="Pfam" id="PF13545">
    <property type="entry name" value="HTH_Crp_2"/>
    <property type="match status" value="1"/>
</dbReference>
<dbReference type="PROSITE" id="PS51063">
    <property type="entry name" value="HTH_CRP_2"/>
    <property type="match status" value="1"/>
</dbReference>
<proteinExistence type="predicted"/>
<dbReference type="SUPFAM" id="SSF51206">
    <property type="entry name" value="cAMP-binding domain-like"/>
    <property type="match status" value="1"/>
</dbReference>
<dbReference type="Gene3D" id="2.60.120.10">
    <property type="entry name" value="Jelly Rolls"/>
    <property type="match status" value="1"/>
</dbReference>
<dbReference type="CDD" id="cd00092">
    <property type="entry name" value="HTH_CRP"/>
    <property type="match status" value="1"/>
</dbReference>
<feature type="domain" description="HTH crp-type" evidence="4">
    <location>
        <begin position="115"/>
        <end position="186"/>
    </location>
</feature>
<dbReference type="PRINTS" id="PR00034">
    <property type="entry name" value="HTHCRP"/>
</dbReference>